<feature type="region of interest" description="Disordered" evidence="1">
    <location>
        <begin position="1"/>
        <end position="62"/>
    </location>
</feature>
<keyword evidence="2" id="KW-0472">Membrane</keyword>
<keyword evidence="2" id="KW-1133">Transmembrane helix</keyword>
<dbReference type="Proteomes" id="UP000295157">
    <property type="component" value="Unassembled WGS sequence"/>
</dbReference>
<evidence type="ECO:0000313" key="4">
    <source>
        <dbReference type="Proteomes" id="UP000295157"/>
    </source>
</evidence>
<reference evidence="3 4" key="1">
    <citation type="submission" date="2019-02" db="EMBL/GenBank/DDBJ databases">
        <title>Draft genome sequences of novel Actinobacteria.</title>
        <authorList>
            <person name="Sahin N."/>
            <person name="Ay H."/>
            <person name="Saygin H."/>
        </authorList>
    </citation>
    <scope>NUCLEOTIDE SEQUENCE [LARGE SCALE GENOMIC DNA]</scope>
    <source>
        <strain evidence="3 4">KC201</strain>
    </source>
</reference>
<organism evidence="3 4">
    <name type="scientific">Nonomuraea longispora</name>
    <dbReference type="NCBI Taxonomy" id="1848320"/>
    <lineage>
        <taxon>Bacteria</taxon>
        <taxon>Bacillati</taxon>
        <taxon>Actinomycetota</taxon>
        <taxon>Actinomycetes</taxon>
        <taxon>Streptosporangiales</taxon>
        <taxon>Streptosporangiaceae</taxon>
        <taxon>Nonomuraea</taxon>
    </lineage>
</organism>
<dbReference type="EMBL" id="SMJZ01000082">
    <property type="protein sequence ID" value="TDC04783.1"/>
    <property type="molecule type" value="Genomic_DNA"/>
</dbReference>
<dbReference type="AlphaFoldDB" id="A0A4R4NBG4"/>
<comment type="caution">
    <text evidence="3">The sequence shown here is derived from an EMBL/GenBank/DDBJ whole genome shotgun (WGS) entry which is preliminary data.</text>
</comment>
<proteinExistence type="predicted"/>
<accession>A0A4R4NBG4</accession>
<evidence type="ECO:0000256" key="2">
    <source>
        <dbReference type="SAM" id="Phobius"/>
    </source>
</evidence>
<gene>
    <name evidence="3" type="ORF">E1267_21835</name>
</gene>
<keyword evidence="4" id="KW-1185">Reference proteome</keyword>
<sequence>MVSNGNGERESGTGGAPYGMGNPPEEPGSAFRRPRRKGRAEGEPKEQAPAAPQSKVGWSPYDEGSRSRAPLWFAISGVAVLGLLGGGLVFMWNADDPVPATTAKPRMTTVPLPSAPPGEYGFAGSRSTDPDPISVKEVFGSKKKITVSKRSYERTITKKDKKCDDGALGDDLKKALKSGKCTQLLRASFRDKAGKVIGTIGVANLTTSKAASKVAKAGDTENYVKPLAGKDSVTKFIGSGSGGTRILTHGHYAIMVWFQNKDGTKPDKKGSKQLFAAINDITKATVFEALDNRSVTGSPRN</sequence>
<name>A0A4R4NBG4_9ACTN</name>
<keyword evidence="2" id="KW-0812">Transmembrane</keyword>
<dbReference type="OrthoDB" id="3468003at2"/>
<evidence type="ECO:0000256" key="1">
    <source>
        <dbReference type="SAM" id="MobiDB-lite"/>
    </source>
</evidence>
<feature type="transmembrane region" description="Helical" evidence="2">
    <location>
        <begin position="71"/>
        <end position="92"/>
    </location>
</feature>
<dbReference type="RefSeq" id="WP_132334439.1">
    <property type="nucleotide sequence ID" value="NZ_SMJZ01000082.1"/>
</dbReference>
<evidence type="ECO:0000313" key="3">
    <source>
        <dbReference type="EMBL" id="TDC04783.1"/>
    </source>
</evidence>
<protein>
    <submittedName>
        <fullName evidence="3">Uncharacterized protein</fullName>
    </submittedName>
</protein>